<evidence type="ECO:0000313" key="1">
    <source>
        <dbReference type="Proteomes" id="UP000887565"/>
    </source>
</evidence>
<sequence>MKFLVNFGKEIKRQDIKPVQSKCPGSPTIENTRYDQGGNIVQMIRETVVVFVASLAIQIVDDSGAARNFMENFSIDLSNIRYNKDPFKRKTVILLENGKTLYKLDNVMFEPALAENCRIPPLFKTARPKIGSVGLGLKRTKSSL</sequence>
<dbReference type="WBParaSite" id="nRc.2.0.1.t12890-RA">
    <property type="protein sequence ID" value="nRc.2.0.1.t12890-RA"/>
    <property type="gene ID" value="nRc.2.0.1.g12890"/>
</dbReference>
<dbReference type="Proteomes" id="UP000887565">
    <property type="component" value="Unplaced"/>
</dbReference>
<accession>A0A915IFG0</accession>
<protein>
    <submittedName>
        <fullName evidence="2">Uncharacterized protein</fullName>
    </submittedName>
</protein>
<evidence type="ECO:0000313" key="2">
    <source>
        <dbReference type="WBParaSite" id="nRc.2.0.1.t12890-RA"/>
    </source>
</evidence>
<organism evidence="1 2">
    <name type="scientific">Romanomermis culicivorax</name>
    <name type="common">Nematode worm</name>
    <dbReference type="NCBI Taxonomy" id="13658"/>
    <lineage>
        <taxon>Eukaryota</taxon>
        <taxon>Metazoa</taxon>
        <taxon>Ecdysozoa</taxon>
        <taxon>Nematoda</taxon>
        <taxon>Enoplea</taxon>
        <taxon>Dorylaimia</taxon>
        <taxon>Mermithida</taxon>
        <taxon>Mermithoidea</taxon>
        <taxon>Mermithidae</taxon>
        <taxon>Romanomermis</taxon>
    </lineage>
</organism>
<proteinExistence type="predicted"/>
<name>A0A915IFG0_ROMCU</name>
<keyword evidence="1" id="KW-1185">Reference proteome</keyword>
<dbReference type="AlphaFoldDB" id="A0A915IFG0"/>
<reference evidence="2" key="1">
    <citation type="submission" date="2022-11" db="UniProtKB">
        <authorList>
            <consortium name="WormBaseParasite"/>
        </authorList>
    </citation>
    <scope>IDENTIFICATION</scope>
</reference>